<dbReference type="EMBL" id="FQYY01000006">
    <property type="protein sequence ID" value="SHI94024.1"/>
    <property type="molecule type" value="Genomic_DNA"/>
</dbReference>
<name>A0A1M6F8E1_9FLAO</name>
<evidence type="ECO:0000256" key="1">
    <source>
        <dbReference type="SAM" id="SignalP"/>
    </source>
</evidence>
<keyword evidence="1" id="KW-0732">Signal</keyword>
<evidence type="ECO:0008006" key="4">
    <source>
        <dbReference type="Google" id="ProtNLM"/>
    </source>
</evidence>
<dbReference type="Proteomes" id="UP000184225">
    <property type="component" value="Unassembled WGS sequence"/>
</dbReference>
<organism evidence="2 3">
    <name type="scientific">Mesonia phycicola</name>
    <dbReference type="NCBI Taxonomy" id="579105"/>
    <lineage>
        <taxon>Bacteria</taxon>
        <taxon>Pseudomonadati</taxon>
        <taxon>Bacteroidota</taxon>
        <taxon>Flavobacteriia</taxon>
        <taxon>Flavobacteriales</taxon>
        <taxon>Flavobacteriaceae</taxon>
        <taxon>Mesonia</taxon>
    </lineage>
</organism>
<dbReference type="AlphaFoldDB" id="A0A1M6F8E1"/>
<protein>
    <recommendedName>
        <fullName evidence="4">DUF1573 domain-containing protein</fullName>
    </recommendedName>
</protein>
<feature type="chain" id="PRO_5012319314" description="DUF1573 domain-containing protein" evidence="1">
    <location>
        <begin position="22"/>
        <end position="130"/>
    </location>
</feature>
<accession>A0A1M6F8E1</accession>
<evidence type="ECO:0000313" key="2">
    <source>
        <dbReference type="EMBL" id="SHI94024.1"/>
    </source>
</evidence>
<dbReference type="InterPro" id="IPR011467">
    <property type="entry name" value="DUF1573"/>
</dbReference>
<sequence length="130" mass="14414">MKNIIAFAIFLFVGIAAQAQAKIEFEEETIDYGQVEYNSDGVRTFIFTNTGTEPLVIDKVKSTCGCTVPEKPKDPIAPGEKGEIKVKYATNRQGPIRKTITVYSNADRSPLPLKIKGFVKKEDTKSVLEK</sequence>
<feature type="signal peptide" evidence="1">
    <location>
        <begin position="1"/>
        <end position="21"/>
    </location>
</feature>
<dbReference type="PANTHER" id="PTHR37833:SF1">
    <property type="entry name" value="SIGNAL PEPTIDE PROTEIN"/>
    <property type="match status" value="1"/>
</dbReference>
<gene>
    <name evidence="2" type="ORF">SAMN04488096_1065</name>
</gene>
<dbReference type="Gene3D" id="2.60.40.10">
    <property type="entry name" value="Immunoglobulins"/>
    <property type="match status" value="1"/>
</dbReference>
<dbReference type="STRING" id="579105.SAMN04488096_1065"/>
<proteinExistence type="predicted"/>
<reference evidence="2 3" key="1">
    <citation type="submission" date="2016-11" db="EMBL/GenBank/DDBJ databases">
        <authorList>
            <person name="Jaros S."/>
            <person name="Januszkiewicz K."/>
            <person name="Wedrychowicz H."/>
        </authorList>
    </citation>
    <scope>NUCLEOTIDE SEQUENCE [LARGE SCALE GENOMIC DNA]</scope>
    <source>
        <strain evidence="2 3">DSM 21425</strain>
    </source>
</reference>
<keyword evidence="3" id="KW-1185">Reference proteome</keyword>
<dbReference type="RefSeq" id="WP_073151053.1">
    <property type="nucleotide sequence ID" value="NZ_FQYY01000006.1"/>
</dbReference>
<dbReference type="OrthoDB" id="826619at2"/>
<dbReference type="Pfam" id="PF07610">
    <property type="entry name" value="DUF1573"/>
    <property type="match status" value="1"/>
</dbReference>
<evidence type="ECO:0000313" key="3">
    <source>
        <dbReference type="Proteomes" id="UP000184225"/>
    </source>
</evidence>
<dbReference type="PANTHER" id="PTHR37833">
    <property type="entry name" value="LIPOPROTEIN-RELATED"/>
    <property type="match status" value="1"/>
</dbReference>
<dbReference type="InterPro" id="IPR013783">
    <property type="entry name" value="Ig-like_fold"/>
</dbReference>